<sequence>MKEMIFGFVSDYELPYQIEYKAPIANSAADEMMVFGSGDSSINAKRNDG</sequence>
<organism evidence="1 2">
    <name type="scientific">Vibrio hyugaensis</name>
    <dbReference type="NCBI Taxonomy" id="1534743"/>
    <lineage>
        <taxon>Bacteria</taxon>
        <taxon>Pseudomonadati</taxon>
        <taxon>Pseudomonadota</taxon>
        <taxon>Gammaproteobacteria</taxon>
        <taxon>Vibrionales</taxon>
        <taxon>Vibrionaceae</taxon>
        <taxon>Vibrio</taxon>
    </lineage>
</organism>
<evidence type="ECO:0000313" key="2">
    <source>
        <dbReference type="Proteomes" id="UP001156669"/>
    </source>
</evidence>
<dbReference type="Proteomes" id="UP001156669">
    <property type="component" value="Unassembled WGS sequence"/>
</dbReference>
<dbReference type="RefSeq" id="WP_197064554.1">
    <property type="nucleotide sequence ID" value="NZ_BBLD01000044.1"/>
</dbReference>
<gene>
    <name evidence="1" type="ORF">GCM10007906_14480</name>
</gene>
<protein>
    <submittedName>
        <fullName evidence="1">Uncharacterized protein</fullName>
    </submittedName>
</protein>
<name>A0ABQ5XYV7_9VIBR</name>
<comment type="caution">
    <text evidence="1">The sequence shown here is derived from an EMBL/GenBank/DDBJ whole genome shotgun (WGS) entry which is preliminary data.</text>
</comment>
<proteinExistence type="predicted"/>
<evidence type="ECO:0000313" key="1">
    <source>
        <dbReference type="EMBL" id="GLR03861.1"/>
    </source>
</evidence>
<accession>A0ABQ5XYV7</accession>
<dbReference type="EMBL" id="BSOE01000019">
    <property type="protein sequence ID" value="GLR03861.1"/>
    <property type="molecule type" value="Genomic_DNA"/>
</dbReference>
<keyword evidence="2" id="KW-1185">Reference proteome</keyword>
<reference evidence="2" key="1">
    <citation type="journal article" date="2019" name="Int. J. Syst. Evol. Microbiol.">
        <title>The Global Catalogue of Microorganisms (GCM) 10K type strain sequencing project: providing services to taxonomists for standard genome sequencing and annotation.</title>
        <authorList>
            <consortium name="The Broad Institute Genomics Platform"/>
            <consortium name="The Broad Institute Genome Sequencing Center for Infectious Disease"/>
            <person name="Wu L."/>
            <person name="Ma J."/>
        </authorList>
    </citation>
    <scope>NUCLEOTIDE SEQUENCE [LARGE SCALE GENOMIC DNA]</scope>
    <source>
        <strain evidence="2">NBRC 110633</strain>
    </source>
</reference>